<dbReference type="SMART" id="SM00297">
    <property type="entry name" value="BROMO"/>
    <property type="match status" value="1"/>
</dbReference>
<feature type="compositionally biased region" description="Polar residues" evidence="5">
    <location>
        <begin position="313"/>
        <end position="326"/>
    </location>
</feature>
<dbReference type="InterPro" id="IPR001487">
    <property type="entry name" value="Bromodomain"/>
</dbReference>
<dbReference type="GO" id="GO:0005634">
    <property type="term" value="C:nucleus"/>
    <property type="evidence" value="ECO:0007669"/>
    <property type="project" value="UniProtKB-SubCell"/>
</dbReference>
<comment type="subcellular location">
    <subcellularLocation>
        <location evidence="1">Nucleus</location>
    </subcellularLocation>
</comment>
<evidence type="ECO:0000256" key="4">
    <source>
        <dbReference type="PROSITE-ProRule" id="PRU00035"/>
    </source>
</evidence>
<dbReference type="Gene3D" id="1.20.920.10">
    <property type="entry name" value="Bromodomain-like"/>
    <property type="match status" value="1"/>
</dbReference>
<organism evidence="7 8">
    <name type="scientific">Trichobilharzia regenti</name>
    <name type="common">Nasal bird schistosome</name>
    <dbReference type="NCBI Taxonomy" id="157069"/>
    <lineage>
        <taxon>Eukaryota</taxon>
        <taxon>Metazoa</taxon>
        <taxon>Spiralia</taxon>
        <taxon>Lophotrochozoa</taxon>
        <taxon>Platyhelminthes</taxon>
        <taxon>Trematoda</taxon>
        <taxon>Digenea</taxon>
        <taxon>Strigeidida</taxon>
        <taxon>Schistosomatoidea</taxon>
        <taxon>Schistosomatidae</taxon>
        <taxon>Trichobilharzia</taxon>
    </lineage>
</organism>
<reference evidence="8" key="2">
    <citation type="submission" date="2023-11" db="UniProtKB">
        <authorList>
            <consortium name="WormBaseParasite"/>
        </authorList>
    </citation>
    <scope>IDENTIFICATION</scope>
</reference>
<feature type="region of interest" description="Disordered" evidence="5">
    <location>
        <begin position="236"/>
        <end position="326"/>
    </location>
</feature>
<evidence type="ECO:0000313" key="8">
    <source>
        <dbReference type="WBParaSite" id="TREG1_34630.1"/>
    </source>
</evidence>
<dbReference type="InterPro" id="IPR000637">
    <property type="entry name" value="HMGI/Y_DNA-bd_CS"/>
</dbReference>
<name>A0AA85JMH5_TRIRE</name>
<reference evidence="7" key="1">
    <citation type="submission" date="2022-06" db="EMBL/GenBank/DDBJ databases">
        <authorList>
            <person name="Berger JAMES D."/>
            <person name="Berger JAMES D."/>
        </authorList>
    </citation>
    <scope>NUCLEOTIDE SEQUENCE [LARGE SCALE GENOMIC DNA]</scope>
</reference>
<keyword evidence="2 4" id="KW-0103">Bromodomain</keyword>
<feature type="compositionally biased region" description="Basic residues" evidence="5">
    <location>
        <begin position="238"/>
        <end position="247"/>
    </location>
</feature>
<dbReference type="Pfam" id="PF00439">
    <property type="entry name" value="Bromodomain"/>
    <property type="match status" value="1"/>
</dbReference>
<protein>
    <recommendedName>
        <fullName evidence="6">Bromo domain-containing protein</fullName>
    </recommendedName>
</protein>
<proteinExistence type="predicted"/>
<accession>A0AA85JMH5</accession>
<sequence length="1140" mass="125382">MADDNNSNGLHCVANSDNALKLKISFSGSKPTQDCFEDAEPDVLTEVTSRNLYTVLNEIHQNLVRRDPRGIFANPVTDDIAVGYSEVISKPMDLGTICSRLRSRAYYRSAAEYLADVTLMCDNAMVYNPPDTIYFQRARKLLSFCRKQMSLSSLQKAGKDLPGGLTAEEIGDLMSVENQMSHMIRMKAFIRSSKIHSNAESEFRTTGSDSKFGLSPKYRSDSNRNVVVSSQSSIVYPVHRKRGRPRSHLSTTSRYQIHLNRKPLKNLSHISSEQHAFRDDVKSKHSIESRVSSSSSSQLDMSSTYCSAPPKEIQSTPKSGTSRSFPVQSPVVITPQKRGRGRPRKIRLDDLQPPVCSANLNVSSELQDSSILSQTSTLDIKVHPDSVSAISRDQSHSENSMIIKSENTQSEYDNCIADSIIKAEPDCDSNTENFALMSKAPSTASSSPLSGSSCKTFNGKASLISKKQRFMHRDNQSNKHLSHFKVDNHYKYKDSCVYSDRANSVNDDDDSVYNDDSCDESSDRLHYRQTADNLSSEILLQAKKAAAESAAKLKRKYANITSNENNVEYIGPKIVCLNCTTEGEVSAIECRNARSNTISSDQKLPNKTDDTVTSEETTKPEKIQKISYPPLLIDLLTKQKALNIPKMDDYSMTQQNEILDKLHKLKCNSSDEPIATAIHGPLTIFSPMQLVQLSEVFSSDPSLIEYAVSLLKFVQPVGRWARRWVAKRLDAATDGLHSQAIYALQSQYDNDKTELLQSWFDKVDLTIDPPTPKSDEVDTEHLEPCLLDLLMDDDTVTSCNNNTNGPILSTDNEHISLISDVQISCIKNENINFVNTSNSPNPIDVTLTADSCETSFYNTSVSASEVTVSAPNSTTIIPQQNSSLNNELNVIICDSIPSSVSASTSCDNITAHSSDTQSTGQVPLVATKPSEGQALSDDECASNVKVADDVVCSNFSSSGDLKSDCFVHAKSEQTSEAPSDSSTSLLKTALSAASSYSLTTSHDRIVVQNKVISNAGEDITKNFSSNDCLPTTMPTTSLQHSLFLDSHLITHKEIRRAVETHAENNLPVNQIYDTTNYAEANSSTVCQLQNSCVRICVDMDASSTSSTDTDNANSRPLLDLISSDISQTNPETNVDNTSFS</sequence>
<dbReference type="AlphaFoldDB" id="A0AA85JMH5"/>
<evidence type="ECO:0000256" key="3">
    <source>
        <dbReference type="ARBA" id="ARBA00023242"/>
    </source>
</evidence>
<keyword evidence="7" id="KW-1185">Reference proteome</keyword>
<dbReference type="PROSITE" id="PS50014">
    <property type="entry name" value="BROMODOMAIN_2"/>
    <property type="match status" value="1"/>
</dbReference>
<feature type="compositionally biased region" description="Basic and acidic residues" evidence="5">
    <location>
        <begin position="604"/>
        <end position="620"/>
    </location>
</feature>
<dbReference type="GO" id="GO:0006355">
    <property type="term" value="P:regulation of DNA-templated transcription"/>
    <property type="evidence" value="ECO:0007669"/>
    <property type="project" value="InterPro"/>
</dbReference>
<feature type="compositionally biased region" description="Polar residues" evidence="5">
    <location>
        <begin position="1123"/>
        <end position="1140"/>
    </location>
</feature>
<evidence type="ECO:0000256" key="1">
    <source>
        <dbReference type="ARBA" id="ARBA00004123"/>
    </source>
</evidence>
<dbReference type="Proteomes" id="UP000050795">
    <property type="component" value="Unassembled WGS sequence"/>
</dbReference>
<dbReference type="InterPro" id="IPR036427">
    <property type="entry name" value="Bromodomain-like_sf"/>
</dbReference>
<feature type="region of interest" description="Disordered" evidence="5">
    <location>
        <begin position="1121"/>
        <end position="1140"/>
    </location>
</feature>
<dbReference type="PROSITE" id="PS00354">
    <property type="entry name" value="HMGI_Y"/>
    <property type="match status" value="1"/>
</dbReference>
<dbReference type="SUPFAM" id="SSF47370">
    <property type="entry name" value="Bromodomain"/>
    <property type="match status" value="1"/>
</dbReference>
<evidence type="ECO:0000313" key="7">
    <source>
        <dbReference type="Proteomes" id="UP000050795"/>
    </source>
</evidence>
<evidence type="ECO:0000259" key="6">
    <source>
        <dbReference type="PROSITE" id="PS50014"/>
    </source>
</evidence>
<feature type="region of interest" description="Disordered" evidence="5">
    <location>
        <begin position="200"/>
        <end position="223"/>
    </location>
</feature>
<feature type="domain" description="Bromo" evidence="6">
    <location>
        <begin position="64"/>
        <end position="135"/>
    </location>
</feature>
<dbReference type="PRINTS" id="PR00503">
    <property type="entry name" value="BROMODOMAIN"/>
</dbReference>
<dbReference type="PANTHER" id="PTHR22881:SF27">
    <property type="entry name" value="BROMODOMAIN CONTAINING 7_9"/>
    <property type="match status" value="1"/>
</dbReference>
<keyword evidence="3" id="KW-0539">Nucleus</keyword>
<feature type="compositionally biased region" description="Low complexity" evidence="5">
    <location>
        <begin position="289"/>
        <end position="305"/>
    </location>
</feature>
<dbReference type="InterPro" id="IPR051831">
    <property type="entry name" value="Bromodomain_contain_prot"/>
</dbReference>
<evidence type="ECO:0000256" key="5">
    <source>
        <dbReference type="SAM" id="MobiDB-lite"/>
    </source>
</evidence>
<dbReference type="WBParaSite" id="TREG1_34630.1">
    <property type="protein sequence ID" value="TREG1_34630.1"/>
    <property type="gene ID" value="TREG1_34630"/>
</dbReference>
<feature type="compositionally biased region" description="Basic and acidic residues" evidence="5">
    <location>
        <begin position="275"/>
        <end position="288"/>
    </location>
</feature>
<feature type="region of interest" description="Disordered" evidence="5">
    <location>
        <begin position="598"/>
        <end position="620"/>
    </location>
</feature>
<dbReference type="PANTHER" id="PTHR22881">
    <property type="entry name" value="BROMODOMAIN CONTAINING PROTEIN"/>
    <property type="match status" value="1"/>
</dbReference>
<evidence type="ECO:0000256" key="2">
    <source>
        <dbReference type="ARBA" id="ARBA00023117"/>
    </source>
</evidence>